<comment type="subunit">
    <text evidence="10">Probably interacts with PlsX.</text>
</comment>
<comment type="pathway">
    <text evidence="10">Lipid metabolism; phospholipid metabolism.</text>
</comment>
<feature type="transmembrane region" description="Helical" evidence="10">
    <location>
        <begin position="20"/>
        <end position="41"/>
    </location>
</feature>
<comment type="subcellular location">
    <subcellularLocation>
        <location evidence="10">Cell membrane</location>
        <topology evidence="10">Multi-pass membrane protein</topology>
    </subcellularLocation>
</comment>
<dbReference type="OrthoDB" id="9777124at2"/>
<keyword evidence="8 10" id="KW-0594">Phospholipid biosynthesis</keyword>
<dbReference type="GO" id="GO:0043772">
    <property type="term" value="F:acyl-phosphate glycerol-3-phosphate acyltransferase activity"/>
    <property type="evidence" value="ECO:0007669"/>
    <property type="project" value="UniProtKB-UniRule"/>
</dbReference>
<dbReference type="PANTHER" id="PTHR30309">
    <property type="entry name" value="INNER MEMBRANE PROTEIN YGIH"/>
    <property type="match status" value="1"/>
</dbReference>
<dbReference type="EMBL" id="SMSI01000001">
    <property type="protein sequence ID" value="TDH39137.1"/>
    <property type="molecule type" value="Genomic_DNA"/>
</dbReference>
<keyword evidence="11" id="KW-0012">Acyltransferase</keyword>
<comment type="catalytic activity">
    <reaction evidence="10">
        <text>an acyl phosphate + sn-glycerol 3-phosphate = a 1-acyl-sn-glycero-3-phosphate + phosphate</text>
        <dbReference type="Rhea" id="RHEA:34075"/>
        <dbReference type="ChEBI" id="CHEBI:43474"/>
        <dbReference type="ChEBI" id="CHEBI:57597"/>
        <dbReference type="ChEBI" id="CHEBI:57970"/>
        <dbReference type="ChEBI" id="CHEBI:59918"/>
        <dbReference type="EC" id="2.3.1.275"/>
    </reaction>
</comment>
<dbReference type="AlphaFoldDB" id="A0A4R5PR92"/>
<reference evidence="11 12" key="1">
    <citation type="journal article" date="2013" name="Int. J. Syst. Evol. Microbiol.">
        <title>Hoeflea suaedae sp. nov., an endophytic bacterium isolated from the root of the halophyte Suaeda maritima.</title>
        <authorList>
            <person name="Chung E.J."/>
            <person name="Park J.A."/>
            <person name="Pramanik P."/>
            <person name="Bibi F."/>
            <person name="Jeon C.O."/>
            <person name="Chung Y.R."/>
        </authorList>
    </citation>
    <scope>NUCLEOTIDE SEQUENCE [LARGE SCALE GENOMIC DNA]</scope>
    <source>
        <strain evidence="11 12">YC6898</strain>
    </source>
</reference>
<keyword evidence="2 10" id="KW-0444">Lipid biosynthesis</keyword>
<dbReference type="Pfam" id="PF02660">
    <property type="entry name" value="G3P_acyltransf"/>
    <property type="match status" value="1"/>
</dbReference>
<comment type="caution">
    <text evidence="11">The sequence shown here is derived from an EMBL/GenBank/DDBJ whole genome shotgun (WGS) entry which is preliminary data.</text>
</comment>
<dbReference type="UniPathway" id="UPA00085"/>
<evidence type="ECO:0000313" key="12">
    <source>
        <dbReference type="Proteomes" id="UP000295131"/>
    </source>
</evidence>
<dbReference type="HAMAP" id="MF_01043">
    <property type="entry name" value="PlsY"/>
    <property type="match status" value="1"/>
</dbReference>
<dbReference type="GO" id="GO:0005886">
    <property type="term" value="C:plasma membrane"/>
    <property type="evidence" value="ECO:0007669"/>
    <property type="project" value="UniProtKB-SubCell"/>
</dbReference>
<keyword evidence="9 10" id="KW-1208">Phospholipid metabolism</keyword>
<evidence type="ECO:0000256" key="1">
    <source>
        <dbReference type="ARBA" id="ARBA00022475"/>
    </source>
</evidence>
<name>A0A4R5PR92_9HYPH</name>
<sequence>MEEEFRLSDFVNWSDPYTTVALIVGYLSGSIPFGLILTRLAGLGDVRKIGSGNIGATNVLRTGNKKLAAGVLLCDALKGTVPVLAIYWLFGLEASLVAGFGAFLGHLFPVWLKFKGGKGVATYLGVLLAAAPLFVLVFAAVWLGMARIFRYSSLAALTAAVAVPAALWIAGLNEVAALFTAMSVITILKHHANIQRLLSGTESRIGDKGKARDDAAVAPGGDGI</sequence>
<evidence type="ECO:0000313" key="11">
    <source>
        <dbReference type="EMBL" id="TDH39137.1"/>
    </source>
</evidence>
<comment type="similarity">
    <text evidence="10">Belongs to the PlsY family.</text>
</comment>
<keyword evidence="1 10" id="KW-1003">Cell membrane</keyword>
<keyword evidence="6 10" id="KW-0443">Lipid metabolism</keyword>
<comment type="function">
    <text evidence="10">Catalyzes the transfer of an acyl group from acyl-phosphate (acyl-PO(4)) to glycerol-3-phosphate (G3P) to form lysophosphatidic acid (LPA). This enzyme utilizes acyl-phosphate as fatty acyl donor, but not acyl-CoA or acyl-ACP.</text>
</comment>
<dbReference type="Proteomes" id="UP000295131">
    <property type="component" value="Unassembled WGS sequence"/>
</dbReference>
<keyword evidence="7 10" id="KW-0472">Membrane</keyword>
<evidence type="ECO:0000256" key="9">
    <source>
        <dbReference type="ARBA" id="ARBA00023264"/>
    </source>
</evidence>
<keyword evidence="12" id="KW-1185">Reference proteome</keyword>
<evidence type="ECO:0000256" key="10">
    <source>
        <dbReference type="HAMAP-Rule" id="MF_01043"/>
    </source>
</evidence>
<evidence type="ECO:0000256" key="2">
    <source>
        <dbReference type="ARBA" id="ARBA00022516"/>
    </source>
</evidence>
<feature type="transmembrane region" description="Helical" evidence="10">
    <location>
        <begin position="121"/>
        <end position="145"/>
    </location>
</feature>
<comment type="caution">
    <text evidence="10">Lacks conserved residue(s) required for the propagation of feature annotation.</text>
</comment>
<dbReference type="SMART" id="SM01207">
    <property type="entry name" value="G3P_acyltransf"/>
    <property type="match status" value="1"/>
</dbReference>
<dbReference type="PANTHER" id="PTHR30309:SF0">
    <property type="entry name" value="GLYCEROL-3-PHOSPHATE ACYLTRANSFERASE-RELATED"/>
    <property type="match status" value="1"/>
</dbReference>
<evidence type="ECO:0000256" key="5">
    <source>
        <dbReference type="ARBA" id="ARBA00022989"/>
    </source>
</evidence>
<organism evidence="11 12">
    <name type="scientific">Pseudohoeflea suaedae</name>
    <dbReference type="NCBI Taxonomy" id="877384"/>
    <lineage>
        <taxon>Bacteria</taxon>
        <taxon>Pseudomonadati</taxon>
        <taxon>Pseudomonadota</taxon>
        <taxon>Alphaproteobacteria</taxon>
        <taxon>Hyphomicrobiales</taxon>
        <taxon>Rhizobiaceae</taxon>
        <taxon>Pseudohoeflea</taxon>
    </lineage>
</organism>
<dbReference type="NCBIfam" id="TIGR00023">
    <property type="entry name" value="glycerol-3-phosphate 1-O-acyltransferase PlsY"/>
    <property type="match status" value="1"/>
</dbReference>
<evidence type="ECO:0000256" key="3">
    <source>
        <dbReference type="ARBA" id="ARBA00022679"/>
    </source>
</evidence>
<accession>A0A4R5PR92</accession>
<evidence type="ECO:0000256" key="6">
    <source>
        <dbReference type="ARBA" id="ARBA00023098"/>
    </source>
</evidence>
<evidence type="ECO:0000256" key="7">
    <source>
        <dbReference type="ARBA" id="ARBA00023136"/>
    </source>
</evidence>
<dbReference type="GO" id="GO:0008654">
    <property type="term" value="P:phospholipid biosynthetic process"/>
    <property type="evidence" value="ECO:0007669"/>
    <property type="project" value="UniProtKB-UniRule"/>
</dbReference>
<protein>
    <recommendedName>
        <fullName evidence="10">Glycerol-3-phosphate acyltransferase</fullName>
    </recommendedName>
    <alternativeName>
        <fullName evidence="10">Acyl-PO4 G3P acyltransferase</fullName>
    </alternativeName>
    <alternativeName>
        <fullName evidence="10">Acyl-phosphate--glycerol-3-phosphate acyltransferase</fullName>
    </alternativeName>
    <alternativeName>
        <fullName evidence="10">G3P acyltransferase</fullName>
        <shortName evidence="10">GPAT</shortName>
        <ecNumber evidence="10">2.3.1.275</ecNumber>
    </alternativeName>
    <alternativeName>
        <fullName evidence="10">Lysophosphatidic acid synthase</fullName>
        <shortName evidence="10">LPA synthase</shortName>
    </alternativeName>
</protein>
<evidence type="ECO:0000256" key="4">
    <source>
        <dbReference type="ARBA" id="ARBA00022692"/>
    </source>
</evidence>
<dbReference type="EC" id="2.3.1.275" evidence="10"/>
<evidence type="ECO:0000256" key="8">
    <source>
        <dbReference type="ARBA" id="ARBA00023209"/>
    </source>
</evidence>
<gene>
    <name evidence="10 11" type="primary">plsY</name>
    <name evidence="11" type="ORF">E2A64_08685</name>
</gene>
<keyword evidence="4 10" id="KW-0812">Transmembrane</keyword>
<keyword evidence="5 10" id="KW-1133">Transmembrane helix</keyword>
<proteinExistence type="inferred from homology"/>
<keyword evidence="3 10" id="KW-0808">Transferase</keyword>
<dbReference type="InterPro" id="IPR003811">
    <property type="entry name" value="G3P_acylTferase_PlsY"/>
</dbReference>